<sequence length="423" mass="47489">MNKKLLVLFATGLFLSGFAYSEEDFGYTLNESTEQEENGVYLSDEQKLLAKVNQVYANYSQLHPNCGYQPKPSIHSYPQQMHTLTNPYIHGANELNAINFKIRNFVLDSPVRDNNDPFCGKLSIKCASLVTIVNSANFYCERIHNGASSDPVLLADPRYNNYLAYQTIYNLSVMPRAKKNFGLLKQFYNLDAFPPYSSSQIPNPSYEYNAVVYSTFTYPAPTNPPTPNYSNGNYGFLFLGSAENLVSVCKTIQYQNLSRENAAVRFSQYFGIPPDSPDSVRTFTFFKLRNNPHIPGKRDGNMFRPCPADGNIETTSCSASALVIPHNCNNPPPPYDGTTVSSFLANQFYSAYCNTVPNRNSGMPIYFPWTGQGFTYDWYPWHISLKNVQGSSEYVPATNSGSANIEVVNNKSIEDFLLTCDFS</sequence>
<accession>A0A317U8L7</accession>
<name>A0A317U8L7_9GAMM</name>
<comment type="caution">
    <text evidence="2">The sequence shown here is derived from an EMBL/GenBank/DDBJ whole genome shotgun (WGS) entry which is preliminary data.</text>
</comment>
<dbReference type="Proteomes" id="UP000247152">
    <property type="component" value="Unassembled WGS sequence"/>
</dbReference>
<feature type="signal peptide" evidence="1">
    <location>
        <begin position="1"/>
        <end position="21"/>
    </location>
</feature>
<gene>
    <name evidence="2" type="ORF">DGG96_00790</name>
    <name evidence="3" type="ORF">ELY20_01600</name>
</gene>
<keyword evidence="5" id="KW-1185">Reference proteome</keyword>
<feature type="chain" id="PRO_5016389824" evidence="1">
    <location>
        <begin position="22"/>
        <end position="423"/>
    </location>
</feature>
<reference evidence="2 4" key="1">
    <citation type="submission" date="2018-05" db="EMBL/GenBank/DDBJ databases">
        <title>Legionella qingyii sp.nov., whole genome shotgun sequence.</title>
        <authorList>
            <person name="Wu H."/>
            <person name="Zhu Q."/>
            <person name="Hu C."/>
        </authorList>
    </citation>
    <scope>NUCLEOTIDE SEQUENCE [LARGE SCALE GENOMIC DNA]</scope>
    <source>
        <strain evidence="2 4">HEB18</strain>
    </source>
</reference>
<organism evidence="2 4">
    <name type="scientific">Legionella qingyii</name>
    <dbReference type="NCBI Taxonomy" id="2184757"/>
    <lineage>
        <taxon>Bacteria</taxon>
        <taxon>Pseudomonadati</taxon>
        <taxon>Pseudomonadota</taxon>
        <taxon>Gammaproteobacteria</taxon>
        <taxon>Legionellales</taxon>
        <taxon>Legionellaceae</taxon>
        <taxon>Legionella</taxon>
    </lineage>
</organism>
<protein>
    <submittedName>
        <fullName evidence="2">Uncharacterized protein</fullName>
    </submittedName>
</protein>
<proteinExistence type="predicted"/>
<dbReference type="Proteomes" id="UP000287374">
    <property type="component" value="Unassembled WGS sequence"/>
</dbReference>
<keyword evidence="1" id="KW-0732">Signal</keyword>
<dbReference type="EMBL" id="QHJG01000001">
    <property type="protein sequence ID" value="PWY57665.1"/>
    <property type="molecule type" value="Genomic_DNA"/>
</dbReference>
<evidence type="ECO:0000313" key="3">
    <source>
        <dbReference type="EMBL" id="RUR25868.1"/>
    </source>
</evidence>
<reference evidence="3 5" key="2">
    <citation type="submission" date="2018-12" db="EMBL/GenBank/DDBJ databases">
        <title>Legionella sp,whole genome shotgun sequence.</title>
        <authorList>
            <person name="Wu H."/>
        </authorList>
    </citation>
    <scope>NUCLEOTIDE SEQUENCE [LARGE SCALE GENOMIC DNA]</scope>
    <source>
        <strain evidence="5">km489</strain>
        <strain evidence="3">Km489</strain>
    </source>
</reference>
<dbReference type="OrthoDB" id="747120at2"/>
<evidence type="ECO:0000313" key="2">
    <source>
        <dbReference type="EMBL" id="PWY57665.1"/>
    </source>
</evidence>
<dbReference type="RefSeq" id="WP_110141115.1">
    <property type="nucleotide sequence ID" value="NZ_QHJG01000001.1"/>
</dbReference>
<evidence type="ECO:0000256" key="1">
    <source>
        <dbReference type="SAM" id="SignalP"/>
    </source>
</evidence>
<dbReference type="EMBL" id="RZGX01000002">
    <property type="protein sequence ID" value="RUR25868.1"/>
    <property type="molecule type" value="Genomic_DNA"/>
</dbReference>
<evidence type="ECO:0000313" key="4">
    <source>
        <dbReference type="Proteomes" id="UP000247152"/>
    </source>
</evidence>
<evidence type="ECO:0000313" key="5">
    <source>
        <dbReference type="Proteomes" id="UP000287374"/>
    </source>
</evidence>
<dbReference type="AlphaFoldDB" id="A0A317U8L7"/>